<dbReference type="Proteomes" id="UP000253472">
    <property type="component" value="Unassembled WGS sequence"/>
</dbReference>
<dbReference type="GO" id="GO:0005524">
    <property type="term" value="F:ATP binding"/>
    <property type="evidence" value="ECO:0007669"/>
    <property type="project" value="UniProtKB-UniRule"/>
</dbReference>
<evidence type="ECO:0000256" key="1">
    <source>
        <dbReference type="ARBA" id="ARBA00012513"/>
    </source>
</evidence>
<dbReference type="SUPFAM" id="SSF56112">
    <property type="entry name" value="Protein kinase-like (PK-like)"/>
    <property type="match status" value="1"/>
</dbReference>
<dbReference type="OrthoDB" id="248923at2759"/>
<gene>
    <name evidence="7" type="primary">svkA</name>
    <name evidence="7" type="ORF">Cantr_06904</name>
</gene>
<dbReference type="InterPro" id="IPR001245">
    <property type="entry name" value="Ser-Thr/Tyr_kinase_cat_dom"/>
</dbReference>
<dbReference type="GO" id="GO:0030447">
    <property type="term" value="P:filamentous growth"/>
    <property type="evidence" value="ECO:0007669"/>
    <property type="project" value="UniProtKB-ARBA"/>
</dbReference>
<dbReference type="InterPro" id="IPR000719">
    <property type="entry name" value="Prot_kinase_dom"/>
</dbReference>
<dbReference type="PANTHER" id="PTHR48012">
    <property type="entry name" value="STERILE20-LIKE KINASE, ISOFORM B-RELATED"/>
    <property type="match status" value="1"/>
</dbReference>
<organism evidence="7 8">
    <name type="scientific">Candida viswanathii</name>
    <dbReference type="NCBI Taxonomy" id="5486"/>
    <lineage>
        <taxon>Eukaryota</taxon>
        <taxon>Fungi</taxon>
        <taxon>Dikarya</taxon>
        <taxon>Ascomycota</taxon>
        <taxon>Saccharomycotina</taxon>
        <taxon>Pichiomycetes</taxon>
        <taxon>Debaryomycetaceae</taxon>
        <taxon>Candida/Lodderomyces clade</taxon>
        <taxon>Candida</taxon>
    </lineage>
</organism>
<feature type="compositionally biased region" description="Low complexity" evidence="5">
    <location>
        <begin position="403"/>
        <end position="422"/>
    </location>
</feature>
<dbReference type="PROSITE" id="PS50011">
    <property type="entry name" value="PROTEIN_KINASE_DOM"/>
    <property type="match status" value="1"/>
</dbReference>
<evidence type="ECO:0000256" key="4">
    <source>
        <dbReference type="PROSITE-ProRule" id="PRU10141"/>
    </source>
</evidence>
<dbReference type="InterPro" id="IPR017441">
    <property type="entry name" value="Protein_kinase_ATP_BS"/>
</dbReference>
<keyword evidence="2 4" id="KW-0547">Nucleotide-binding</keyword>
<dbReference type="GO" id="GO:0004674">
    <property type="term" value="F:protein serine/threonine kinase activity"/>
    <property type="evidence" value="ECO:0007669"/>
    <property type="project" value="UniProtKB-EC"/>
</dbReference>
<evidence type="ECO:0000313" key="8">
    <source>
        <dbReference type="Proteomes" id="UP000253472"/>
    </source>
</evidence>
<accession>A0A367XXI8</accession>
<feature type="region of interest" description="Disordered" evidence="5">
    <location>
        <begin position="401"/>
        <end position="422"/>
    </location>
</feature>
<feature type="domain" description="Protein kinase" evidence="6">
    <location>
        <begin position="13"/>
        <end position="232"/>
    </location>
</feature>
<dbReference type="InterPro" id="IPR011009">
    <property type="entry name" value="Kinase-like_dom_sf"/>
</dbReference>
<keyword evidence="3 4" id="KW-0067">ATP-binding</keyword>
<evidence type="ECO:0000256" key="5">
    <source>
        <dbReference type="SAM" id="MobiDB-lite"/>
    </source>
</evidence>
<dbReference type="Pfam" id="PF00069">
    <property type="entry name" value="Pkinase"/>
    <property type="match status" value="1"/>
</dbReference>
<evidence type="ECO:0000256" key="3">
    <source>
        <dbReference type="ARBA" id="ARBA00022840"/>
    </source>
</evidence>
<dbReference type="InterPro" id="IPR050629">
    <property type="entry name" value="STE20/SPS1-PAK"/>
</dbReference>
<dbReference type="GO" id="GO:0005737">
    <property type="term" value="C:cytoplasm"/>
    <property type="evidence" value="ECO:0007669"/>
    <property type="project" value="TreeGrafter"/>
</dbReference>
<dbReference type="AlphaFoldDB" id="A0A367XXI8"/>
<evidence type="ECO:0000313" key="7">
    <source>
        <dbReference type="EMBL" id="RCK57511.1"/>
    </source>
</evidence>
<proteinExistence type="predicted"/>
<evidence type="ECO:0000259" key="6">
    <source>
        <dbReference type="PROSITE" id="PS50011"/>
    </source>
</evidence>
<dbReference type="STRING" id="5486.A0A367XXI8"/>
<name>A0A367XXI8_9ASCO</name>
<protein>
    <recommendedName>
        <fullName evidence="1">non-specific serine/threonine protein kinase</fullName>
        <ecNumber evidence="1">2.7.11.1</ecNumber>
    </recommendedName>
</protein>
<dbReference type="PROSITE" id="PS00107">
    <property type="entry name" value="PROTEIN_KINASE_ATP"/>
    <property type="match status" value="1"/>
</dbReference>
<reference evidence="7 8" key="1">
    <citation type="submission" date="2018-06" db="EMBL/GenBank/DDBJ databases">
        <title>Whole genome sequencing of Candida tropicalis (genome annotated by CSBL at Korea University).</title>
        <authorList>
            <person name="Ahn J."/>
        </authorList>
    </citation>
    <scope>NUCLEOTIDE SEQUENCE [LARGE SCALE GENOMIC DNA]</scope>
    <source>
        <strain evidence="7 8">ATCC 20962</strain>
    </source>
</reference>
<keyword evidence="7" id="KW-0808">Transferase</keyword>
<comment type="caution">
    <text evidence="7">The sequence shown here is derived from an EMBL/GenBank/DDBJ whole genome shotgun (WGS) entry which is preliminary data.</text>
</comment>
<feature type="binding site" evidence="4">
    <location>
        <position position="42"/>
    </location>
    <ligand>
        <name>ATP</name>
        <dbReference type="ChEBI" id="CHEBI:30616"/>
    </ligand>
</feature>
<evidence type="ECO:0000256" key="2">
    <source>
        <dbReference type="ARBA" id="ARBA00022741"/>
    </source>
</evidence>
<keyword evidence="7" id="KW-0418">Kinase</keyword>
<dbReference type="Gene3D" id="1.10.510.10">
    <property type="entry name" value="Transferase(Phosphotransferase) domain 1"/>
    <property type="match status" value="2"/>
</dbReference>
<keyword evidence="8" id="KW-1185">Reference proteome</keyword>
<sequence length="457" mass="52268">MTQFPRVNSSDDLEVYEEVGRGGFGVVYRGIIRSTQQEVAIKQIDLEKDSTDLLEINKEIQIISECRCKQITSYIGSFVKNYKLWVIMEFIDGGSIFELLKPGPIVDENVISYIMEEILNAKHGDIKLTDFGVSTQLSSNFSKRNTTVGTPYWMAPEVIVNNNGGHSYKADIWSLGCTSIDFKCQKNQDFVKLINLSSLQVSSDLRDFLSCCFIEDPKARYSAGKLLKHRFITKYSSNALIKKLITKKQLWNQQNHIVKTQNYYVPTEIHNNQIKWSMIDDDDDEEGNDENNNANQQEISQLSAQLDKQLDPLSFMKADFNTILTKIFNKLDHKNLLSNKQYDQIQEMNNIMINLVSHDSDSRRVLIFQYLKYLIKELLKEKNGHISRLVLPSNIVRSTPSPSHATGTFSSTTGGTSTTDGITLTRMGSRKEFPKSKFDEIESSLLDSWINRMEQDK</sequence>
<dbReference type="Pfam" id="PF07714">
    <property type="entry name" value="PK_Tyr_Ser-Thr"/>
    <property type="match status" value="1"/>
</dbReference>
<dbReference type="EMBL" id="QLNQ01000028">
    <property type="protein sequence ID" value="RCK57511.1"/>
    <property type="molecule type" value="Genomic_DNA"/>
</dbReference>
<dbReference type="EC" id="2.7.11.1" evidence="1"/>